<feature type="domain" description="Xylose isomerase-like TIM barrel" evidence="1">
    <location>
        <begin position="23"/>
        <end position="190"/>
    </location>
</feature>
<dbReference type="PANTHER" id="PTHR12110">
    <property type="entry name" value="HYDROXYPYRUVATE ISOMERASE"/>
    <property type="match status" value="1"/>
</dbReference>
<dbReference type="InterPro" id="IPR050312">
    <property type="entry name" value="IolE/XylAMocC-like"/>
</dbReference>
<dbReference type="AlphaFoldDB" id="A0A383ERX0"/>
<dbReference type="InterPro" id="IPR013022">
    <property type="entry name" value="Xyl_isomerase-like_TIM-brl"/>
</dbReference>
<dbReference type="InterPro" id="IPR036237">
    <property type="entry name" value="Xyl_isomerase-like_sf"/>
</dbReference>
<dbReference type="SUPFAM" id="SSF51658">
    <property type="entry name" value="Xylose isomerase-like"/>
    <property type="match status" value="1"/>
</dbReference>
<dbReference type="Gene3D" id="3.20.20.150">
    <property type="entry name" value="Divalent-metal-dependent TIM barrel enzymes"/>
    <property type="match status" value="1"/>
</dbReference>
<protein>
    <recommendedName>
        <fullName evidence="1">Xylose isomerase-like TIM barrel domain-containing protein</fullName>
    </recommendedName>
</protein>
<dbReference type="PANTHER" id="PTHR12110:SF53">
    <property type="entry name" value="BLR5974 PROTEIN"/>
    <property type="match status" value="1"/>
</dbReference>
<proteinExistence type="predicted"/>
<dbReference type="Pfam" id="PF01261">
    <property type="entry name" value="AP_endonuc_2"/>
    <property type="match status" value="1"/>
</dbReference>
<evidence type="ECO:0000259" key="1">
    <source>
        <dbReference type="Pfam" id="PF01261"/>
    </source>
</evidence>
<feature type="non-terminal residue" evidence="2">
    <location>
        <position position="197"/>
    </location>
</feature>
<organism evidence="2">
    <name type="scientific">marine metagenome</name>
    <dbReference type="NCBI Taxonomy" id="408172"/>
    <lineage>
        <taxon>unclassified sequences</taxon>
        <taxon>metagenomes</taxon>
        <taxon>ecological metagenomes</taxon>
    </lineage>
</organism>
<accession>A0A383ERX0</accession>
<name>A0A383ERX0_9ZZZZ</name>
<reference evidence="2" key="1">
    <citation type="submission" date="2018-05" db="EMBL/GenBank/DDBJ databases">
        <authorList>
            <person name="Lanie J.A."/>
            <person name="Ng W.-L."/>
            <person name="Kazmierczak K.M."/>
            <person name="Andrzejewski T.M."/>
            <person name="Davidsen T.M."/>
            <person name="Wayne K.J."/>
            <person name="Tettelin H."/>
            <person name="Glass J.I."/>
            <person name="Rusch D."/>
            <person name="Podicherti R."/>
            <person name="Tsui H.-C.T."/>
            <person name="Winkler M.E."/>
        </authorList>
    </citation>
    <scope>NUCLEOTIDE SEQUENCE</scope>
</reference>
<sequence>MKIGASTIPHRQSPLTRELLKVYVDAGIESLELCDYHPNLDFDDAGFCGLVADWLRELGLHLNSIHIHLRHRDPACDLASLESAQHQRAINAHLTAVDFAAELGGCILVTHDIVIPEPGEPESVSRRAAFVEGIRAVGAHAEAGGVRLALENLGSGYTREPERLVSLLSEIDMSNVGAVIDTGHRHLSGDPGAALRQ</sequence>
<dbReference type="EMBL" id="UINC01228371">
    <property type="protein sequence ID" value="SVE59656.1"/>
    <property type="molecule type" value="Genomic_DNA"/>
</dbReference>
<evidence type="ECO:0000313" key="2">
    <source>
        <dbReference type="EMBL" id="SVE59656.1"/>
    </source>
</evidence>
<gene>
    <name evidence="2" type="ORF">METZ01_LOCUS512510</name>
</gene>